<keyword evidence="3 9" id="KW-0813">Transport</keyword>
<evidence type="ECO:0000256" key="4">
    <source>
        <dbReference type="ARBA" id="ARBA00022597"/>
    </source>
</evidence>
<protein>
    <recommendedName>
        <fullName evidence="9">Bidirectional sugar transporter SWEET</fullName>
    </recommendedName>
</protein>
<feature type="region of interest" description="Disordered" evidence="10">
    <location>
        <begin position="219"/>
        <end position="240"/>
    </location>
</feature>
<keyword evidence="12" id="KW-1185">Reference proteome</keyword>
<keyword evidence="5 9" id="KW-0812">Transmembrane</keyword>
<evidence type="ECO:0000256" key="5">
    <source>
        <dbReference type="ARBA" id="ARBA00022692"/>
    </source>
</evidence>
<dbReference type="OMA" id="CSLWLRY"/>
<dbReference type="OrthoDB" id="409725at2759"/>
<feature type="compositionally biased region" description="Basic and acidic residues" evidence="10">
    <location>
        <begin position="219"/>
        <end position="234"/>
    </location>
</feature>
<dbReference type="Pfam" id="PF03083">
    <property type="entry name" value="MtN3_slv"/>
    <property type="match status" value="2"/>
</dbReference>
<comment type="function">
    <text evidence="9">Mediates both low-affinity uptake and efflux of sugar across the membrane.</text>
</comment>
<accession>A0A068U949</accession>
<dbReference type="PhylomeDB" id="A0A068U949"/>
<feature type="transmembrane region" description="Helical" evidence="9">
    <location>
        <begin position="40"/>
        <end position="60"/>
    </location>
</feature>
<feature type="transmembrane region" description="Helical" evidence="9">
    <location>
        <begin position="6"/>
        <end position="28"/>
    </location>
</feature>
<dbReference type="InterPro" id="IPR047664">
    <property type="entry name" value="SWEET"/>
</dbReference>
<organism evidence="11 12">
    <name type="scientific">Coffea canephora</name>
    <name type="common">Robusta coffee</name>
    <dbReference type="NCBI Taxonomy" id="49390"/>
    <lineage>
        <taxon>Eukaryota</taxon>
        <taxon>Viridiplantae</taxon>
        <taxon>Streptophyta</taxon>
        <taxon>Embryophyta</taxon>
        <taxon>Tracheophyta</taxon>
        <taxon>Spermatophyta</taxon>
        <taxon>Magnoliopsida</taxon>
        <taxon>eudicotyledons</taxon>
        <taxon>Gunneridae</taxon>
        <taxon>Pentapetalae</taxon>
        <taxon>asterids</taxon>
        <taxon>lamiids</taxon>
        <taxon>Gentianales</taxon>
        <taxon>Rubiaceae</taxon>
        <taxon>Ixoroideae</taxon>
        <taxon>Gardenieae complex</taxon>
        <taxon>Bertiereae - Coffeeae clade</taxon>
        <taxon>Coffeeae</taxon>
        <taxon>Coffea</taxon>
    </lineage>
</organism>
<evidence type="ECO:0000313" key="11">
    <source>
        <dbReference type="EMBL" id="CDP05090.1"/>
    </source>
</evidence>
<proteinExistence type="inferred from homology"/>
<comment type="similarity">
    <text evidence="2 9">Belongs to the SWEET sugar transporter family.</text>
</comment>
<keyword evidence="7 9" id="KW-1133">Transmembrane helix</keyword>
<evidence type="ECO:0000256" key="9">
    <source>
        <dbReference type="RuleBase" id="RU910715"/>
    </source>
</evidence>
<evidence type="ECO:0000256" key="1">
    <source>
        <dbReference type="ARBA" id="ARBA00004127"/>
    </source>
</evidence>
<comment type="subcellular location">
    <subcellularLocation>
        <location evidence="1">Endomembrane system</location>
        <topology evidence="1">Multi-pass membrane protein</topology>
    </subcellularLocation>
</comment>
<keyword evidence="8 9" id="KW-0472">Membrane</keyword>
<dbReference type="GO" id="GO:0016020">
    <property type="term" value="C:membrane"/>
    <property type="evidence" value="ECO:0007669"/>
    <property type="project" value="InterPro"/>
</dbReference>
<dbReference type="Proteomes" id="UP000295252">
    <property type="component" value="Chromosome IV"/>
</dbReference>
<dbReference type="FunFam" id="1.20.1280.290:FF:000002">
    <property type="entry name" value="Bidirectional sugar transporter SWEET"/>
    <property type="match status" value="1"/>
</dbReference>
<dbReference type="PANTHER" id="PTHR10791">
    <property type="entry name" value="RAG1-ACTIVATING PROTEIN 1"/>
    <property type="match status" value="1"/>
</dbReference>
<evidence type="ECO:0000256" key="6">
    <source>
        <dbReference type="ARBA" id="ARBA00022737"/>
    </source>
</evidence>
<dbReference type="AlphaFoldDB" id="A0A068U949"/>
<keyword evidence="4 9" id="KW-0762">Sugar transport</keyword>
<evidence type="ECO:0000256" key="7">
    <source>
        <dbReference type="ARBA" id="ARBA00022989"/>
    </source>
</evidence>
<comment type="caution">
    <text evidence="9">Lacks conserved residue(s) required for the propagation of feature annotation.</text>
</comment>
<sequence>MGDRLRLAVGIMGNAASMLLYAAPILTFSRVIRKRSTEEFSCIPYTIALLNCFLYTWYGLPVVSNGWENVPVVTINGLGILLELSFVFIYFLLTTSVILGFCVIALLSVFAFHDHSHRKILVGSIGLIASVAMYGSPLVVVKQVVQTKSVEFMPFYLSLFSFLASSLWMTYGLLSHDLFLASPNLVGSPLGIFQLLLYCKYRKNGFMEEALKRDAAKGWRKSEATDVEKPKEQLHAASAQ</sequence>
<dbReference type="GO" id="GO:0012505">
    <property type="term" value="C:endomembrane system"/>
    <property type="evidence" value="ECO:0007669"/>
    <property type="project" value="UniProtKB-SubCell"/>
</dbReference>
<dbReference type="FunCoup" id="A0A068U949">
    <property type="interactions" value="333"/>
</dbReference>
<dbReference type="Gene3D" id="1.20.1280.290">
    <property type="match status" value="2"/>
</dbReference>
<dbReference type="FunFam" id="1.20.1280.290:FF:000001">
    <property type="entry name" value="Bidirectional sugar transporter SWEET"/>
    <property type="match status" value="1"/>
</dbReference>
<dbReference type="GO" id="GO:0051260">
    <property type="term" value="P:protein homooligomerization"/>
    <property type="evidence" value="ECO:0007669"/>
    <property type="project" value="UniProtKB-ARBA"/>
</dbReference>
<feature type="transmembrane region" description="Helical" evidence="9">
    <location>
        <begin position="153"/>
        <end position="174"/>
    </location>
</feature>
<dbReference type="InterPro" id="IPR004316">
    <property type="entry name" value="SWEET_rpt"/>
</dbReference>
<gene>
    <name evidence="11" type="ORF">GSCOC_T00020020001</name>
</gene>
<dbReference type="Gramene" id="CDP05090">
    <property type="protein sequence ID" value="CDP05090"/>
    <property type="gene ID" value="GSCOC_T00020020001"/>
</dbReference>
<feature type="transmembrane region" description="Helical" evidence="9">
    <location>
        <begin position="120"/>
        <end position="141"/>
    </location>
</feature>
<name>A0A068U949_COFCA</name>
<dbReference type="InParanoid" id="A0A068U949"/>
<evidence type="ECO:0000256" key="3">
    <source>
        <dbReference type="ARBA" id="ARBA00022448"/>
    </source>
</evidence>
<dbReference type="EMBL" id="HG739099">
    <property type="protein sequence ID" value="CDP05090.1"/>
    <property type="molecule type" value="Genomic_DNA"/>
</dbReference>
<dbReference type="PANTHER" id="PTHR10791:SF28">
    <property type="entry name" value="BIDIRECTIONAL SUGAR TRANSPORTER SWEET3"/>
    <property type="match status" value="1"/>
</dbReference>
<dbReference type="GO" id="GO:0051119">
    <property type="term" value="F:sugar transmembrane transporter activity"/>
    <property type="evidence" value="ECO:0007669"/>
    <property type="project" value="InterPro"/>
</dbReference>
<reference evidence="12" key="1">
    <citation type="journal article" date="2014" name="Science">
        <title>The coffee genome provides insight into the convergent evolution of caffeine biosynthesis.</title>
        <authorList>
            <person name="Denoeud F."/>
            <person name="Carretero-Paulet L."/>
            <person name="Dereeper A."/>
            <person name="Droc G."/>
            <person name="Guyot R."/>
            <person name="Pietrella M."/>
            <person name="Zheng C."/>
            <person name="Alberti A."/>
            <person name="Anthony F."/>
            <person name="Aprea G."/>
            <person name="Aury J.M."/>
            <person name="Bento P."/>
            <person name="Bernard M."/>
            <person name="Bocs S."/>
            <person name="Campa C."/>
            <person name="Cenci A."/>
            <person name="Combes M.C."/>
            <person name="Crouzillat D."/>
            <person name="Da Silva C."/>
            <person name="Daddiego L."/>
            <person name="De Bellis F."/>
            <person name="Dussert S."/>
            <person name="Garsmeur O."/>
            <person name="Gayraud T."/>
            <person name="Guignon V."/>
            <person name="Jahn K."/>
            <person name="Jamilloux V."/>
            <person name="Joet T."/>
            <person name="Labadie K."/>
            <person name="Lan T."/>
            <person name="Leclercq J."/>
            <person name="Lepelley M."/>
            <person name="Leroy T."/>
            <person name="Li L.T."/>
            <person name="Librado P."/>
            <person name="Lopez L."/>
            <person name="Munoz A."/>
            <person name="Noel B."/>
            <person name="Pallavicini A."/>
            <person name="Perrotta G."/>
            <person name="Poncet V."/>
            <person name="Pot D."/>
            <person name="Priyono X."/>
            <person name="Rigoreau M."/>
            <person name="Rouard M."/>
            <person name="Rozas J."/>
            <person name="Tranchant-Dubreuil C."/>
            <person name="VanBuren R."/>
            <person name="Zhang Q."/>
            <person name="Andrade A.C."/>
            <person name="Argout X."/>
            <person name="Bertrand B."/>
            <person name="de Kochko A."/>
            <person name="Graziosi G."/>
            <person name="Henry R.J."/>
            <person name="Jayarama X."/>
            <person name="Ming R."/>
            <person name="Nagai C."/>
            <person name="Rounsley S."/>
            <person name="Sankoff D."/>
            <person name="Giuliano G."/>
            <person name="Albert V.A."/>
            <person name="Wincker P."/>
            <person name="Lashermes P."/>
        </authorList>
    </citation>
    <scope>NUCLEOTIDE SEQUENCE [LARGE SCALE GENOMIC DNA]</scope>
    <source>
        <strain evidence="12">cv. DH200-94</strain>
    </source>
</reference>
<evidence type="ECO:0000256" key="2">
    <source>
        <dbReference type="ARBA" id="ARBA00007809"/>
    </source>
</evidence>
<keyword evidence="6" id="KW-0677">Repeat</keyword>
<evidence type="ECO:0000256" key="8">
    <source>
        <dbReference type="ARBA" id="ARBA00023136"/>
    </source>
</evidence>
<evidence type="ECO:0000313" key="12">
    <source>
        <dbReference type="Proteomes" id="UP000295252"/>
    </source>
</evidence>
<evidence type="ECO:0000256" key="10">
    <source>
        <dbReference type="SAM" id="MobiDB-lite"/>
    </source>
</evidence>
<feature type="transmembrane region" description="Helical" evidence="9">
    <location>
        <begin position="80"/>
        <end position="113"/>
    </location>
</feature>